<sequence length="267" mass="28059">MTFDGKAFGKEIVAVVKGFVADELKPIVKRLDDLEQQLKSLPTPKDGKDADPETVADIVKGQVQSDLAEIRAAIEAWSAPEPDPDVIRGMVETAVSEAVSAIPAPKDGKDGRDGVDGKDGLPGERGEKGECGVGVAGAFIERDGSLAVTLSNGEVKNLGPVCGKDGAPGQDGKDGIGFDDLDLVEDASGLSLKFIKGDTVKSFPLPVVIDRGVFRDGQTYHKGSGVTWGGRYWIAQETTSDKPDGGKSWRLAVNKGRDGKDAKKVGE</sequence>
<protein>
    <submittedName>
        <fullName evidence="2">Uncharacterized protein</fullName>
    </submittedName>
</protein>
<proteinExistence type="predicted"/>
<dbReference type="Proteomes" id="UP000555546">
    <property type="component" value="Unassembled WGS sequence"/>
</dbReference>
<evidence type="ECO:0000313" key="2">
    <source>
        <dbReference type="EMBL" id="MBB5704291.1"/>
    </source>
</evidence>
<feature type="compositionally biased region" description="Basic and acidic residues" evidence="1">
    <location>
        <begin position="106"/>
        <end position="128"/>
    </location>
</feature>
<accession>A0A7W9B134</accession>
<comment type="caution">
    <text evidence="2">The sequence shown here is derived from an EMBL/GenBank/DDBJ whole genome shotgun (WGS) entry which is preliminary data.</text>
</comment>
<gene>
    <name evidence="2" type="ORF">FHS76_004208</name>
</gene>
<organism evidence="2 3">
    <name type="scientific">Brucella daejeonensis</name>
    <dbReference type="NCBI Taxonomy" id="659015"/>
    <lineage>
        <taxon>Bacteria</taxon>
        <taxon>Pseudomonadati</taxon>
        <taxon>Pseudomonadota</taxon>
        <taxon>Alphaproteobacteria</taxon>
        <taxon>Hyphomicrobiales</taxon>
        <taxon>Brucellaceae</taxon>
        <taxon>Brucella/Ochrobactrum group</taxon>
        <taxon>Brucella</taxon>
    </lineage>
</organism>
<dbReference type="EMBL" id="JACIJG010000027">
    <property type="protein sequence ID" value="MBB5704291.1"/>
    <property type="molecule type" value="Genomic_DNA"/>
</dbReference>
<feature type="compositionally biased region" description="Basic and acidic residues" evidence="1">
    <location>
        <begin position="255"/>
        <end position="267"/>
    </location>
</feature>
<reference evidence="2 3" key="1">
    <citation type="submission" date="2020-08" db="EMBL/GenBank/DDBJ databases">
        <title>Genomic Encyclopedia of Type Strains, Phase IV (KMG-IV): sequencing the most valuable type-strain genomes for metagenomic binning, comparative biology and taxonomic classification.</title>
        <authorList>
            <person name="Goeker M."/>
        </authorList>
    </citation>
    <scope>NUCLEOTIDE SEQUENCE [LARGE SCALE GENOMIC DNA]</scope>
    <source>
        <strain evidence="2 3">DSM 26944</strain>
    </source>
</reference>
<dbReference type="AlphaFoldDB" id="A0A7W9B134"/>
<keyword evidence="3" id="KW-1185">Reference proteome</keyword>
<dbReference type="RefSeq" id="WP_183657504.1">
    <property type="nucleotide sequence ID" value="NZ_JACIJG010000027.1"/>
</dbReference>
<evidence type="ECO:0000313" key="3">
    <source>
        <dbReference type="Proteomes" id="UP000555546"/>
    </source>
</evidence>
<feature type="region of interest" description="Disordered" evidence="1">
    <location>
        <begin position="102"/>
        <end position="128"/>
    </location>
</feature>
<feature type="region of interest" description="Disordered" evidence="1">
    <location>
        <begin position="237"/>
        <end position="267"/>
    </location>
</feature>
<name>A0A7W9B134_9HYPH</name>
<evidence type="ECO:0000256" key="1">
    <source>
        <dbReference type="SAM" id="MobiDB-lite"/>
    </source>
</evidence>